<evidence type="ECO:0000313" key="2">
    <source>
        <dbReference type="EMBL" id="KRH94680.1"/>
    </source>
</evidence>
<dbReference type="AlphaFoldDB" id="A0A0R0M006"/>
<dbReference type="PROSITE" id="PS51505">
    <property type="entry name" value="SCA7"/>
    <property type="match status" value="1"/>
</dbReference>
<dbReference type="Proteomes" id="UP000051530">
    <property type="component" value="Unassembled WGS sequence"/>
</dbReference>
<dbReference type="OrthoDB" id="21678at2759"/>
<reference evidence="2 3" key="1">
    <citation type="submission" date="2015-07" db="EMBL/GenBank/DDBJ databases">
        <title>The genome of Pseudoloma neurophilia, a relevant intracellular parasite of the zebrafish.</title>
        <authorList>
            <person name="Ndikumana S."/>
            <person name="Pelin A."/>
            <person name="Sanders J."/>
            <person name="Corradi N."/>
        </authorList>
    </citation>
    <scope>NUCLEOTIDE SEQUENCE [LARGE SCALE GENOMIC DNA]</scope>
    <source>
        <strain evidence="2 3">MK1</strain>
    </source>
</reference>
<name>A0A0R0M006_9MICR</name>
<dbReference type="Pfam" id="PF08313">
    <property type="entry name" value="SCA7"/>
    <property type="match status" value="1"/>
</dbReference>
<keyword evidence="3" id="KW-1185">Reference proteome</keyword>
<sequence length="170" mass="19879">MMRTREDVPYLKCKKCKDVFIASHLTSHHCYSENSELKSGTDLNRQCCVLDDGIPCNNSILCKTHKLNEKSQIIGRLYPVNLLIQIVKKENQMKKQTFDLIPESVDEEDILKACKIIEEIKPVFSIENDPEKQFYDKFLKLMDSSINKPNDDKKRDTLIKRKYSKKHNLT</sequence>
<organism evidence="2 3">
    <name type="scientific">Pseudoloma neurophilia</name>
    <dbReference type="NCBI Taxonomy" id="146866"/>
    <lineage>
        <taxon>Eukaryota</taxon>
        <taxon>Fungi</taxon>
        <taxon>Fungi incertae sedis</taxon>
        <taxon>Microsporidia</taxon>
        <taxon>Pseudoloma</taxon>
    </lineage>
</organism>
<accession>A0A0R0M006</accession>
<feature type="domain" description="SCA7" evidence="1">
    <location>
        <begin position="34"/>
        <end position="99"/>
    </location>
</feature>
<gene>
    <name evidence="2" type="ORF">M153_1650001733</name>
</gene>
<protein>
    <submittedName>
        <fullName evidence="2">Nuclear protein Ataxin-7</fullName>
    </submittedName>
</protein>
<dbReference type="VEuPathDB" id="MicrosporidiaDB:M153_1650001733"/>
<evidence type="ECO:0000313" key="3">
    <source>
        <dbReference type="Proteomes" id="UP000051530"/>
    </source>
</evidence>
<dbReference type="InterPro" id="IPR013243">
    <property type="entry name" value="SCA7_dom"/>
</dbReference>
<proteinExistence type="predicted"/>
<comment type="caution">
    <text evidence="2">The sequence shown here is derived from an EMBL/GenBank/DDBJ whole genome shotgun (WGS) entry which is preliminary data.</text>
</comment>
<evidence type="ECO:0000259" key="1">
    <source>
        <dbReference type="PROSITE" id="PS51505"/>
    </source>
</evidence>
<dbReference type="EMBL" id="LGUB01000041">
    <property type="protein sequence ID" value="KRH94680.1"/>
    <property type="molecule type" value="Genomic_DNA"/>
</dbReference>